<dbReference type="SUPFAM" id="SSF47095">
    <property type="entry name" value="HMG-box"/>
    <property type="match status" value="1"/>
</dbReference>
<dbReference type="InterPro" id="IPR009071">
    <property type="entry name" value="HMG_box_dom"/>
</dbReference>
<feature type="compositionally biased region" description="Basic and acidic residues" evidence="11">
    <location>
        <begin position="19"/>
        <end position="43"/>
    </location>
</feature>
<dbReference type="InterPro" id="IPR024940">
    <property type="entry name" value="TCF/LEF"/>
</dbReference>
<feature type="domain" description="HMG box" evidence="12">
    <location>
        <begin position="338"/>
        <end position="432"/>
    </location>
</feature>
<dbReference type="GO" id="GO:0008284">
    <property type="term" value="P:positive regulation of cell population proliferation"/>
    <property type="evidence" value="ECO:0007669"/>
    <property type="project" value="UniProtKB-ARBA"/>
</dbReference>
<dbReference type="FunFam" id="4.10.900.10:FF:000002">
    <property type="entry name" value="transcription factor 7-like 2 isoform X1"/>
    <property type="match status" value="1"/>
</dbReference>
<dbReference type="PROSITE" id="PS50118">
    <property type="entry name" value="HMG_BOX_2"/>
    <property type="match status" value="1"/>
</dbReference>
<gene>
    <name evidence="13" type="ORF">GSTENG00029890001</name>
</gene>
<dbReference type="GO" id="GO:0021903">
    <property type="term" value="P:rostrocaudal neural tube patterning"/>
    <property type="evidence" value="ECO:0007669"/>
    <property type="project" value="UniProtKB-ARBA"/>
</dbReference>
<evidence type="ECO:0000256" key="2">
    <source>
        <dbReference type="ARBA" id="ARBA00006569"/>
    </source>
</evidence>
<dbReference type="GO" id="GO:0000785">
    <property type="term" value="C:chromatin"/>
    <property type="evidence" value="ECO:0007669"/>
    <property type="project" value="TreeGrafter"/>
</dbReference>
<comment type="caution">
    <text evidence="13">The sequence shown here is derived from an EMBL/GenBank/DDBJ whole genome shotgun (WGS) entry which is preliminary data.</text>
</comment>
<dbReference type="GO" id="GO:0007507">
    <property type="term" value="P:heart development"/>
    <property type="evidence" value="ECO:0007669"/>
    <property type="project" value="UniProtKB-ARBA"/>
</dbReference>
<evidence type="ECO:0000256" key="11">
    <source>
        <dbReference type="SAM" id="MobiDB-lite"/>
    </source>
</evidence>
<evidence type="ECO:0000256" key="4">
    <source>
        <dbReference type="ARBA" id="ARBA00022687"/>
    </source>
</evidence>
<keyword evidence="9 10" id="KW-0539">Nucleus</keyword>
<dbReference type="Gene3D" id="1.10.30.10">
    <property type="entry name" value="High mobility group box domain"/>
    <property type="match status" value="1"/>
</dbReference>
<dbReference type="InterPro" id="IPR027397">
    <property type="entry name" value="Catenin-bd_sf"/>
</dbReference>
<evidence type="ECO:0000313" key="13">
    <source>
        <dbReference type="EMBL" id="CAG08798.1"/>
    </source>
</evidence>
<keyword evidence="7" id="KW-0010">Activator</keyword>
<sequence>MPQLSSGGGDDLGANDEMIAFKDEGEQEEKIQENALTERDLADLKSSLVNESETNQSPNAAAIRRAQQGEQRSFAEKHRELIDGVSKHQDGGMYKTPAYTGYPFLMLPDPYLPNGSVSPSVSAPMLRPLCRGASAAVCLLAVAPVRWRRAFLPAPNAERAALSFSGVSSLLISPVFVLQQSNKVSVVQQSHGMHPLSSLLPYGNEHFSPSPPHLPADMSQKPGVHRHQSQDLSGYYSLPPGGVGQISPSVSWQGQAVYPTLSPCGFRQPYASNLSSTPSSYSRFPHPLMLGPSGMHPTGIPHPAIVPPTGKQEHDQYDRGMYLKQEVKQQKEPKKPVIKKPLNAFMLYMKEMRAKVIAECTLKESAAINQILGRRVRDPTHTHTHTHTHTSFQRDVAVFSQWHALTREEQAKYYELARKERQLHMQLYPTWSARDNYVSAPPPPPPPPPSPPPPPPPSPWEKERRENGRSCRTRAQTRVLLRNAGLASASANKRTGAAPAGGKRSAFATFKEEAAPAPLLQI</sequence>
<feature type="compositionally biased region" description="Polar residues" evidence="11">
    <location>
        <begin position="47"/>
        <end position="59"/>
    </location>
</feature>
<dbReference type="GO" id="GO:0010456">
    <property type="term" value="P:cell proliferation in dorsal spinal cord"/>
    <property type="evidence" value="ECO:0007669"/>
    <property type="project" value="UniProtKB-ARBA"/>
</dbReference>
<dbReference type="PANTHER" id="PTHR10373:SF33">
    <property type="entry name" value="TRANSCRIPTION FACTOR 7"/>
    <property type="match status" value="1"/>
</dbReference>
<dbReference type="CDD" id="cd21996">
    <property type="entry name" value="HMG-box_TCF7-like"/>
    <property type="match status" value="1"/>
</dbReference>
<keyword evidence="4" id="KW-0879">Wnt signaling pathway</keyword>
<dbReference type="GO" id="GO:0060847">
    <property type="term" value="P:endothelial cell fate specification"/>
    <property type="evidence" value="ECO:0007669"/>
    <property type="project" value="UniProtKB-ARBA"/>
</dbReference>
<reference evidence="13" key="1">
    <citation type="journal article" date="2004" name="Nature">
        <title>Genome duplication in the teleost fish Tetraodon nigroviridis reveals the early vertebrate proto-karyotype.</title>
        <authorList>
            <person name="Jaillon O."/>
            <person name="Aury J.-M."/>
            <person name="Brunet F."/>
            <person name="Petit J.-L."/>
            <person name="Stange-Thomann N."/>
            <person name="Mauceli E."/>
            <person name="Bouneau L."/>
            <person name="Fischer C."/>
            <person name="Ozouf-Costaz C."/>
            <person name="Bernot A."/>
            <person name="Nicaud S."/>
            <person name="Jaffe D."/>
            <person name="Fisher S."/>
            <person name="Lutfalla G."/>
            <person name="Dossat C."/>
            <person name="Segurens B."/>
            <person name="Dasilva C."/>
            <person name="Salanoubat M."/>
            <person name="Levy M."/>
            <person name="Boudet N."/>
            <person name="Castellano S."/>
            <person name="Anthouard V."/>
            <person name="Jubin C."/>
            <person name="Castelli V."/>
            <person name="Katinka M."/>
            <person name="Vacherie B."/>
            <person name="Biemont C."/>
            <person name="Skalli Z."/>
            <person name="Cattolico L."/>
            <person name="Poulain J."/>
            <person name="De Berardinis V."/>
            <person name="Cruaud C."/>
            <person name="Duprat S."/>
            <person name="Brottier P."/>
            <person name="Coutanceau J.-P."/>
            <person name="Gouzy J."/>
            <person name="Parra G."/>
            <person name="Lardier G."/>
            <person name="Chapple C."/>
            <person name="McKernan K.J."/>
            <person name="McEwan P."/>
            <person name="Bosak S."/>
            <person name="Kellis M."/>
            <person name="Volff J.-N."/>
            <person name="Guigo R."/>
            <person name="Zody M.C."/>
            <person name="Mesirov J."/>
            <person name="Lindblad-Toh K."/>
            <person name="Birren B."/>
            <person name="Nusbaum C."/>
            <person name="Kahn D."/>
            <person name="Robinson-Rechavi M."/>
            <person name="Laudet V."/>
            <person name="Schachter V."/>
            <person name="Quetier F."/>
            <person name="Saurin W."/>
            <person name="Scarpelli C."/>
            <person name="Wincker P."/>
            <person name="Lander E.S."/>
            <person name="Weissenbach J."/>
            <person name="Roest Crollius H."/>
        </authorList>
    </citation>
    <scope>NUCLEOTIDE SEQUENCE [LARGE SCALE GENOMIC DNA]</scope>
</reference>
<name>Q4RS34_TETNG</name>
<accession>Q4RS34</accession>
<keyword evidence="8" id="KW-0804">Transcription</keyword>
<keyword evidence="3" id="KW-0678">Repressor</keyword>
<evidence type="ECO:0000256" key="5">
    <source>
        <dbReference type="ARBA" id="ARBA00023015"/>
    </source>
</evidence>
<dbReference type="PANTHER" id="PTHR10373">
    <property type="entry name" value="TRANSCRIPTION FACTOR 7 FAMILY MEMBER"/>
    <property type="match status" value="1"/>
</dbReference>
<dbReference type="SMART" id="SM00398">
    <property type="entry name" value="HMG"/>
    <property type="match status" value="1"/>
</dbReference>
<dbReference type="FunFam" id="1.10.30.10:FF:000001">
    <property type="entry name" value="transcription factor 7 isoform X2"/>
    <property type="match status" value="1"/>
</dbReference>
<protein>
    <submittedName>
        <fullName evidence="13">(spotted green pufferfish) hypothetical protein</fullName>
    </submittedName>
</protein>
<keyword evidence="6 10" id="KW-0238">DNA-binding</keyword>
<dbReference type="GO" id="GO:0060070">
    <property type="term" value="P:canonical Wnt signaling pathway"/>
    <property type="evidence" value="ECO:0007669"/>
    <property type="project" value="TreeGrafter"/>
</dbReference>
<feature type="DNA-binding region" description="HMG box" evidence="10">
    <location>
        <begin position="338"/>
        <end position="432"/>
    </location>
</feature>
<keyword evidence="5" id="KW-0805">Transcription regulation</keyword>
<dbReference type="GO" id="GO:0000978">
    <property type="term" value="F:RNA polymerase II cis-regulatory region sequence-specific DNA binding"/>
    <property type="evidence" value="ECO:0007669"/>
    <property type="project" value="TreeGrafter"/>
</dbReference>
<dbReference type="KEGG" id="tng:GSTEN00029890G001"/>
<evidence type="ECO:0000256" key="1">
    <source>
        <dbReference type="ARBA" id="ARBA00004123"/>
    </source>
</evidence>
<evidence type="ECO:0000256" key="6">
    <source>
        <dbReference type="ARBA" id="ARBA00023125"/>
    </source>
</evidence>
<dbReference type="AlphaFoldDB" id="Q4RS34"/>
<organism evidence="13">
    <name type="scientific">Tetraodon nigroviridis</name>
    <name type="common">Spotted green pufferfish</name>
    <name type="synonym">Chelonodon nigroviridis</name>
    <dbReference type="NCBI Taxonomy" id="99883"/>
    <lineage>
        <taxon>Eukaryota</taxon>
        <taxon>Metazoa</taxon>
        <taxon>Chordata</taxon>
        <taxon>Craniata</taxon>
        <taxon>Vertebrata</taxon>
        <taxon>Euteleostomi</taxon>
        <taxon>Actinopterygii</taxon>
        <taxon>Neopterygii</taxon>
        <taxon>Teleostei</taxon>
        <taxon>Neoteleostei</taxon>
        <taxon>Acanthomorphata</taxon>
        <taxon>Eupercaria</taxon>
        <taxon>Tetraodontiformes</taxon>
        <taxon>Tetradontoidea</taxon>
        <taxon>Tetraodontidae</taxon>
        <taxon>Tetraodon</taxon>
    </lineage>
</organism>
<dbReference type="GO" id="GO:0030901">
    <property type="term" value="P:midbrain development"/>
    <property type="evidence" value="ECO:0007669"/>
    <property type="project" value="UniProtKB-ARBA"/>
</dbReference>
<evidence type="ECO:0000256" key="10">
    <source>
        <dbReference type="PROSITE-ProRule" id="PRU00267"/>
    </source>
</evidence>
<reference evidence="13" key="2">
    <citation type="submission" date="2004-02" db="EMBL/GenBank/DDBJ databases">
        <authorList>
            <consortium name="Genoscope"/>
            <consortium name="Whitehead Institute Centre for Genome Research"/>
        </authorList>
    </citation>
    <scope>NUCLEOTIDE SEQUENCE</scope>
</reference>
<feature type="compositionally biased region" description="Gly residues" evidence="11">
    <location>
        <begin position="1"/>
        <end position="11"/>
    </location>
</feature>
<comment type="similarity">
    <text evidence="2">Belongs to the TCF/LEF family.</text>
</comment>
<dbReference type="OrthoDB" id="2307332at2759"/>
<dbReference type="InterPro" id="IPR013558">
    <property type="entry name" value="CTNNB1-bd_N"/>
</dbReference>
<dbReference type="GO" id="GO:1990907">
    <property type="term" value="C:beta-catenin-TCF complex"/>
    <property type="evidence" value="ECO:0007669"/>
    <property type="project" value="TreeGrafter"/>
</dbReference>
<evidence type="ECO:0000256" key="7">
    <source>
        <dbReference type="ARBA" id="ARBA00023159"/>
    </source>
</evidence>
<dbReference type="Gene3D" id="4.10.900.10">
    <property type="entry name" value="TCF3-CBD (Catenin binding domain)"/>
    <property type="match status" value="1"/>
</dbReference>
<evidence type="ECO:0000256" key="3">
    <source>
        <dbReference type="ARBA" id="ARBA00022491"/>
    </source>
</evidence>
<evidence type="ECO:0000259" key="12">
    <source>
        <dbReference type="PROSITE" id="PS50118"/>
    </source>
</evidence>
<dbReference type="EMBL" id="CAAE01015001">
    <property type="protein sequence ID" value="CAG08798.1"/>
    <property type="molecule type" value="Genomic_DNA"/>
</dbReference>
<feature type="compositionally biased region" description="Pro residues" evidence="11">
    <location>
        <begin position="440"/>
        <end position="459"/>
    </location>
</feature>
<evidence type="ECO:0000256" key="8">
    <source>
        <dbReference type="ARBA" id="ARBA00023163"/>
    </source>
</evidence>
<dbReference type="Pfam" id="PF08347">
    <property type="entry name" value="CTNNB1_binding"/>
    <property type="match status" value="1"/>
</dbReference>
<evidence type="ECO:0000256" key="9">
    <source>
        <dbReference type="ARBA" id="ARBA00023242"/>
    </source>
</evidence>
<feature type="region of interest" description="Disordered" evidence="11">
    <location>
        <begin position="1"/>
        <end position="75"/>
    </location>
</feature>
<dbReference type="InterPro" id="IPR036910">
    <property type="entry name" value="HMG_box_dom_sf"/>
</dbReference>
<feature type="region of interest" description="Disordered" evidence="11">
    <location>
        <begin position="436"/>
        <end position="504"/>
    </location>
</feature>
<feature type="compositionally biased region" description="Basic and acidic residues" evidence="11">
    <location>
        <begin position="460"/>
        <end position="469"/>
    </location>
</feature>
<dbReference type="Pfam" id="PF00505">
    <property type="entry name" value="HMG_box"/>
    <property type="match status" value="1"/>
</dbReference>
<dbReference type="GO" id="GO:0000981">
    <property type="term" value="F:DNA-binding transcription factor activity, RNA polymerase II-specific"/>
    <property type="evidence" value="ECO:0007669"/>
    <property type="project" value="TreeGrafter"/>
</dbReference>
<proteinExistence type="inferred from homology"/>
<comment type="subcellular location">
    <subcellularLocation>
        <location evidence="1">Nucleus</location>
    </subcellularLocation>
</comment>